<sequence>MELQRSLPCGLLISHSRPTTIPLQVLFERIRIPNLNLTVAPRASRNPPFLSLSRRRRLRPCPLGVRRSLPYSFYIRKKQKLAELNKKMAVASVMASCSGSLLFMPHMISIPAHWPCKTKICHVKLNKKMAVASVMASCSGSLLFMPHMISIPAHWPCKTKICHVKILGSCIQRPISYFRPICASIRSNDHYGLSYGDGFDREPFWLSVVKGVAMCLKSLAVFLAEQPSQLKYIEWPGFQNTLNKKMAVASVMASCSGSLLFMPHMISIPAHWPCKTKICHVKLNKKMAVASVMASCSGSLLFMPHMISIPAHWPCKTKICHVKILGSCIQRPISYFRPICASIRSNDHYGLSYGDGFDREPFWLSVVKGVAMCLKSLAVFLAEQPSQLKYIEWPGFQNTLRTSTLTLVLVALLIVALSSIDACLCYILALLLRKTA</sequence>
<keyword evidence="3" id="KW-1185">Reference proteome</keyword>
<organism evidence="2 3">
    <name type="scientific">Musa balbisiana</name>
    <name type="common">Banana</name>
    <dbReference type="NCBI Taxonomy" id="52838"/>
    <lineage>
        <taxon>Eukaryota</taxon>
        <taxon>Viridiplantae</taxon>
        <taxon>Streptophyta</taxon>
        <taxon>Embryophyta</taxon>
        <taxon>Tracheophyta</taxon>
        <taxon>Spermatophyta</taxon>
        <taxon>Magnoliopsida</taxon>
        <taxon>Liliopsida</taxon>
        <taxon>Zingiberales</taxon>
        <taxon>Musaceae</taxon>
        <taxon>Musa</taxon>
    </lineage>
</organism>
<dbReference type="EMBL" id="PYDT01000006">
    <property type="protein sequence ID" value="THU57810.1"/>
    <property type="molecule type" value="Genomic_DNA"/>
</dbReference>
<dbReference type="AlphaFoldDB" id="A0A4S8J898"/>
<dbReference type="PANTHER" id="PTHR37247">
    <property type="entry name" value="TRANSMEMBRANE PROTEIN"/>
    <property type="match status" value="1"/>
</dbReference>
<keyword evidence="1" id="KW-0812">Transmembrane</keyword>
<comment type="caution">
    <text evidence="2">The sequence shown here is derived from an EMBL/GenBank/DDBJ whole genome shotgun (WGS) entry which is preliminary data.</text>
</comment>
<feature type="transmembrane region" description="Helical" evidence="1">
    <location>
        <begin position="402"/>
        <end position="432"/>
    </location>
</feature>
<evidence type="ECO:0000313" key="2">
    <source>
        <dbReference type="EMBL" id="THU57810.1"/>
    </source>
</evidence>
<accession>A0A4S8J898</accession>
<keyword evidence="1" id="KW-1133">Transmembrane helix</keyword>
<dbReference type="STRING" id="52838.A0A4S8J898"/>
<dbReference type="Proteomes" id="UP000317650">
    <property type="component" value="Chromosome 3"/>
</dbReference>
<gene>
    <name evidence="2" type="ORF">C4D60_Mb03t07470</name>
</gene>
<proteinExistence type="predicted"/>
<reference evidence="2 3" key="1">
    <citation type="journal article" date="2019" name="Nat. Plants">
        <title>Genome sequencing of Musa balbisiana reveals subgenome evolution and function divergence in polyploid bananas.</title>
        <authorList>
            <person name="Yao X."/>
        </authorList>
    </citation>
    <scope>NUCLEOTIDE SEQUENCE [LARGE SCALE GENOMIC DNA]</scope>
    <source>
        <strain evidence="3">cv. DH-PKW</strain>
        <tissue evidence="2">Leaves</tissue>
    </source>
</reference>
<dbReference type="PANTHER" id="PTHR37247:SF1">
    <property type="entry name" value="TRANSMEMBRANE PROTEIN"/>
    <property type="match status" value="1"/>
</dbReference>
<protein>
    <submittedName>
        <fullName evidence="2">Uncharacterized protein</fullName>
    </submittedName>
</protein>
<name>A0A4S8J898_MUSBA</name>
<keyword evidence="1" id="KW-0472">Membrane</keyword>
<evidence type="ECO:0000313" key="3">
    <source>
        <dbReference type="Proteomes" id="UP000317650"/>
    </source>
</evidence>
<evidence type="ECO:0000256" key="1">
    <source>
        <dbReference type="SAM" id="Phobius"/>
    </source>
</evidence>